<reference evidence="2 3" key="1">
    <citation type="submission" date="2021-12" db="EMBL/GenBank/DDBJ databases">
        <title>Discovery of the Pendulisporaceae a myxobacterial family with distinct sporulation behavior and unique specialized metabolism.</title>
        <authorList>
            <person name="Garcia R."/>
            <person name="Popoff A."/>
            <person name="Bader C.D."/>
            <person name="Loehr J."/>
            <person name="Walesch S."/>
            <person name="Walt C."/>
            <person name="Boldt J."/>
            <person name="Bunk B."/>
            <person name="Haeckl F.J.F.P.J."/>
            <person name="Gunesch A.P."/>
            <person name="Birkelbach J."/>
            <person name="Nuebel U."/>
            <person name="Pietschmann T."/>
            <person name="Bach T."/>
            <person name="Mueller R."/>
        </authorList>
    </citation>
    <scope>NUCLEOTIDE SEQUENCE [LARGE SCALE GENOMIC DNA]</scope>
    <source>
        <strain evidence="2 3">MSr11954</strain>
    </source>
</reference>
<dbReference type="EMBL" id="CP089984">
    <property type="protein sequence ID" value="WXB11754.1"/>
    <property type="molecule type" value="Genomic_DNA"/>
</dbReference>
<keyword evidence="3" id="KW-1185">Reference proteome</keyword>
<dbReference type="InterPro" id="IPR056640">
    <property type="entry name" value="DUF7738"/>
</dbReference>
<dbReference type="RefSeq" id="WP_394821374.1">
    <property type="nucleotide sequence ID" value="NZ_CP089984.1"/>
</dbReference>
<dbReference type="Pfam" id="PF24880">
    <property type="entry name" value="DUF7738"/>
    <property type="match status" value="1"/>
</dbReference>
<protein>
    <recommendedName>
        <fullName evidence="1">DUF7738 domain-containing protein</fullName>
    </recommendedName>
</protein>
<gene>
    <name evidence="2" type="ORF">LZC94_28335</name>
</gene>
<accession>A0ABZ2LLF5</accession>
<name>A0ABZ2LLF5_9BACT</name>
<dbReference type="Proteomes" id="UP001370348">
    <property type="component" value="Chromosome"/>
</dbReference>
<feature type="domain" description="DUF7738" evidence="1">
    <location>
        <begin position="26"/>
        <end position="128"/>
    </location>
</feature>
<proteinExistence type="predicted"/>
<evidence type="ECO:0000313" key="3">
    <source>
        <dbReference type="Proteomes" id="UP001370348"/>
    </source>
</evidence>
<evidence type="ECO:0000259" key="1">
    <source>
        <dbReference type="Pfam" id="PF24880"/>
    </source>
</evidence>
<organism evidence="2 3">
    <name type="scientific">Pendulispora albinea</name>
    <dbReference type="NCBI Taxonomy" id="2741071"/>
    <lineage>
        <taxon>Bacteria</taxon>
        <taxon>Pseudomonadati</taxon>
        <taxon>Myxococcota</taxon>
        <taxon>Myxococcia</taxon>
        <taxon>Myxococcales</taxon>
        <taxon>Sorangiineae</taxon>
        <taxon>Pendulisporaceae</taxon>
        <taxon>Pendulispora</taxon>
    </lineage>
</organism>
<evidence type="ECO:0000313" key="2">
    <source>
        <dbReference type="EMBL" id="WXB11754.1"/>
    </source>
</evidence>
<sequence>MLLPALFAFAACRSQNTALAESRLSVDIDKGMLTVNGARMQFDAPLDEWKRVLGPSSRFVDRAGGLEVWDDLGLFVGMSYSHPKSDPHVRMIWFALQPASADMFPRKPFEGSVRVNGVSFSKMSKEAELHAAMPPARSLYEEKIGGSRCLHEVGYRLTEGTTPSLEAVFISGTCKSAAADSNRPTIHPDESSK</sequence>